<proteinExistence type="predicted"/>
<dbReference type="OrthoDB" id="9814067at2"/>
<accession>A0A2S7DJ81</accession>
<protein>
    <submittedName>
        <fullName evidence="2">Transposase</fullName>
    </submittedName>
</protein>
<dbReference type="AlphaFoldDB" id="A0A2S7DJ81"/>
<dbReference type="RefSeq" id="WP_104585937.1">
    <property type="nucleotide sequence ID" value="NZ_JAJGQH010000003.1"/>
</dbReference>
<dbReference type="InterPro" id="IPR002686">
    <property type="entry name" value="Transposase_17"/>
</dbReference>
<evidence type="ECO:0000313" key="3">
    <source>
        <dbReference type="Proteomes" id="UP000239865"/>
    </source>
</evidence>
<dbReference type="InterPro" id="IPR036515">
    <property type="entry name" value="Transposase_17_sf"/>
</dbReference>
<feature type="domain" description="Transposase IS200-like" evidence="1">
    <location>
        <begin position="9"/>
        <end position="124"/>
    </location>
</feature>
<dbReference type="Gene3D" id="3.30.70.1290">
    <property type="entry name" value="Transposase IS200-like"/>
    <property type="match status" value="1"/>
</dbReference>
<dbReference type="PANTHER" id="PTHR34322:SF2">
    <property type="entry name" value="TRANSPOSASE IS200-LIKE DOMAIN-CONTAINING PROTEIN"/>
    <property type="match status" value="1"/>
</dbReference>
<dbReference type="GO" id="GO:0006313">
    <property type="term" value="P:DNA transposition"/>
    <property type="evidence" value="ECO:0007669"/>
    <property type="project" value="InterPro"/>
</dbReference>
<gene>
    <name evidence="2" type="ORF">XmelCFBP4644_05360</name>
</gene>
<comment type="caution">
    <text evidence="2">The sequence shown here is derived from an EMBL/GenBank/DDBJ whole genome shotgun (WGS) entry which is preliminary data.</text>
</comment>
<organism evidence="2 3">
    <name type="scientific">Xanthomonas melonis</name>
    <dbReference type="NCBI Taxonomy" id="56456"/>
    <lineage>
        <taxon>Bacteria</taxon>
        <taxon>Pseudomonadati</taxon>
        <taxon>Pseudomonadota</taxon>
        <taxon>Gammaproteobacteria</taxon>
        <taxon>Lysobacterales</taxon>
        <taxon>Lysobacteraceae</taxon>
        <taxon>Xanthomonas</taxon>
    </lineage>
</organism>
<dbReference type="PANTHER" id="PTHR34322">
    <property type="entry name" value="TRANSPOSASE, Y1_TNP DOMAIN-CONTAINING"/>
    <property type="match status" value="1"/>
</dbReference>
<dbReference type="GO" id="GO:0004803">
    <property type="term" value="F:transposase activity"/>
    <property type="evidence" value="ECO:0007669"/>
    <property type="project" value="InterPro"/>
</dbReference>
<dbReference type="GO" id="GO:0003677">
    <property type="term" value="F:DNA binding"/>
    <property type="evidence" value="ECO:0007669"/>
    <property type="project" value="InterPro"/>
</dbReference>
<dbReference type="SUPFAM" id="SSF143422">
    <property type="entry name" value="Transposase IS200-like"/>
    <property type="match status" value="1"/>
</dbReference>
<dbReference type="SMART" id="SM01321">
    <property type="entry name" value="Y1_Tnp"/>
    <property type="match status" value="1"/>
</dbReference>
<dbReference type="EMBL" id="MDEH01000002">
    <property type="protein sequence ID" value="PPU73882.1"/>
    <property type="molecule type" value="Genomic_DNA"/>
</dbReference>
<name>A0A2S7DJ81_9XANT</name>
<sequence>MPRQPRLELPGVPMHVVQRGVNRCAIFLDDEDRHHYCLLLRMACERFAVRVHAFVLMDNHVHLLVSADKAGAVSSAMRLSGQSYVQAFNVRHRRSGTLWQGRFKSCLVQTERYVLTVLRYIELNPVRARMVALPTEYRWSSVHTHLGRAKSQLITPHEVYLHLGCDAAERVSVYAQWLHAGLAQEDEQSIRRYLMQERALGDPRFQAMVERALGRPTKCYPRGRPAGVTQVG</sequence>
<dbReference type="Pfam" id="PF01797">
    <property type="entry name" value="Y1_Tnp"/>
    <property type="match status" value="1"/>
</dbReference>
<evidence type="ECO:0000259" key="1">
    <source>
        <dbReference type="SMART" id="SM01321"/>
    </source>
</evidence>
<dbReference type="Proteomes" id="UP000239865">
    <property type="component" value="Unassembled WGS sequence"/>
</dbReference>
<evidence type="ECO:0000313" key="2">
    <source>
        <dbReference type="EMBL" id="PPU73882.1"/>
    </source>
</evidence>
<reference evidence="2 3" key="1">
    <citation type="submission" date="2016-08" db="EMBL/GenBank/DDBJ databases">
        <authorList>
            <person name="Seilhamer J.J."/>
        </authorList>
    </citation>
    <scope>NUCLEOTIDE SEQUENCE [LARGE SCALE GENOMIC DNA]</scope>
    <source>
        <strain evidence="2 3">CFBP4644</strain>
    </source>
</reference>